<keyword evidence="3" id="KW-0808">Transferase</keyword>
<reference evidence="3 4" key="1">
    <citation type="journal article" date="2018" name="Genome Announc.">
        <title>Draft Genome Sequence of "Candidatus Phycosocius bacilliformis," an Alphaproteobacterial Ectosymbiont of the Hydrocarbon-Producing Green Alga Botryococcus braunii.</title>
        <authorList>
            <person name="Tanabe Y."/>
            <person name="Yamaguchi H."/>
            <person name="Watanabe M.M."/>
        </authorList>
    </citation>
    <scope>NUCLEOTIDE SEQUENCE [LARGE SCALE GENOMIC DNA]</scope>
    <source>
        <strain evidence="3 4">BOTRYCO-2</strain>
    </source>
</reference>
<dbReference type="RefSeq" id="WP_320410531.1">
    <property type="nucleotide sequence ID" value="NZ_BFBR01000003.1"/>
</dbReference>
<dbReference type="GO" id="GO:0004364">
    <property type="term" value="F:glutathione transferase activity"/>
    <property type="evidence" value="ECO:0007669"/>
    <property type="project" value="UniProtKB-EC"/>
</dbReference>
<dbReference type="InterPro" id="IPR036282">
    <property type="entry name" value="Glutathione-S-Trfase_C_sf"/>
</dbReference>
<protein>
    <submittedName>
        <fullName evidence="3">Glutathione S-transferase GST-6.0</fullName>
        <ecNumber evidence="3">2.5.1.18</ecNumber>
    </submittedName>
</protein>
<feature type="domain" description="GST N-terminal" evidence="1">
    <location>
        <begin position="1"/>
        <end position="83"/>
    </location>
</feature>
<keyword evidence="4" id="KW-1185">Reference proteome</keyword>
<feature type="domain" description="GST C-terminal" evidence="2">
    <location>
        <begin position="88"/>
        <end position="204"/>
    </location>
</feature>
<dbReference type="InterPro" id="IPR034345">
    <property type="entry name" value="Gtt2-like_N"/>
</dbReference>
<dbReference type="Gene3D" id="3.40.30.10">
    <property type="entry name" value="Glutaredoxin"/>
    <property type="match status" value="1"/>
</dbReference>
<dbReference type="AlphaFoldDB" id="A0A2P2E9L1"/>
<dbReference type="InterPro" id="IPR004046">
    <property type="entry name" value="GST_C"/>
</dbReference>
<name>A0A2P2E9L1_9PROT</name>
<evidence type="ECO:0000259" key="1">
    <source>
        <dbReference type="PROSITE" id="PS50404"/>
    </source>
</evidence>
<evidence type="ECO:0000313" key="4">
    <source>
        <dbReference type="Proteomes" id="UP000245086"/>
    </source>
</evidence>
<dbReference type="PANTHER" id="PTHR44051:SF8">
    <property type="entry name" value="GLUTATHIONE S-TRANSFERASE GSTA"/>
    <property type="match status" value="1"/>
</dbReference>
<accession>A0A2P2E9L1</accession>
<dbReference type="SUPFAM" id="SSF52833">
    <property type="entry name" value="Thioredoxin-like"/>
    <property type="match status" value="1"/>
</dbReference>
<dbReference type="EC" id="2.5.1.18" evidence="3"/>
<dbReference type="SFLD" id="SFLDG00358">
    <property type="entry name" value="Main_(cytGST)"/>
    <property type="match status" value="1"/>
</dbReference>
<dbReference type="Pfam" id="PF13409">
    <property type="entry name" value="GST_N_2"/>
    <property type="match status" value="1"/>
</dbReference>
<evidence type="ECO:0000313" key="3">
    <source>
        <dbReference type="EMBL" id="GBF57757.1"/>
    </source>
</evidence>
<dbReference type="InterPro" id="IPR040079">
    <property type="entry name" value="Glutathione_S-Trfase"/>
</dbReference>
<sequence>MMKLYGEHNPAPNPRRVRIFLAEKGMDVEHVHIPMRQGAHKAPDFLTKNSLGQVPVLELDDGTCICESVSICRYLEAIQPDPPLFGTTPLEIATIDMWIRRVEWQVMSPIGQIWRHTHPFTAHLLTQYKDFGESNRAHADRAYHWLDREMADRDYIAGAAFSAADIMALTTVDFGSFIGTPIPEDCSHLKAWHERVSARPSAGA</sequence>
<dbReference type="InterPro" id="IPR004045">
    <property type="entry name" value="Glutathione_S-Trfase_N"/>
</dbReference>
<dbReference type="Pfam" id="PF00043">
    <property type="entry name" value="GST_C"/>
    <property type="match status" value="1"/>
</dbReference>
<dbReference type="InterPro" id="IPR010987">
    <property type="entry name" value="Glutathione-S-Trfase_C-like"/>
</dbReference>
<dbReference type="SFLD" id="SFLDS00019">
    <property type="entry name" value="Glutathione_Transferase_(cytos"/>
    <property type="match status" value="1"/>
</dbReference>
<dbReference type="SUPFAM" id="SSF47616">
    <property type="entry name" value="GST C-terminal domain-like"/>
    <property type="match status" value="1"/>
</dbReference>
<proteinExistence type="predicted"/>
<comment type="caution">
    <text evidence="3">The sequence shown here is derived from an EMBL/GenBank/DDBJ whole genome shotgun (WGS) entry which is preliminary data.</text>
</comment>
<dbReference type="Proteomes" id="UP000245086">
    <property type="component" value="Unassembled WGS sequence"/>
</dbReference>
<dbReference type="PROSITE" id="PS50405">
    <property type="entry name" value="GST_CTER"/>
    <property type="match status" value="1"/>
</dbReference>
<evidence type="ECO:0000259" key="2">
    <source>
        <dbReference type="PROSITE" id="PS50405"/>
    </source>
</evidence>
<dbReference type="InterPro" id="IPR036249">
    <property type="entry name" value="Thioredoxin-like_sf"/>
</dbReference>
<dbReference type="PROSITE" id="PS50404">
    <property type="entry name" value="GST_NTER"/>
    <property type="match status" value="1"/>
</dbReference>
<organism evidence="3 4">
    <name type="scientific">Candidatus Phycosocius bacilliformis</name>
    <dbReference type="NCBI Taxonomy" id="1445552"/>
    <lineage>
        <taxon>Bacteria</taxon>
        <taxon>Pseudomonadati</taxon>
        <taxon>Pseudomonadota</taxon>
        <taxon>Alphaproteobacteria</taxon>
        <taxon>Caulobacterales</taxon>
        <taxon>Caulobacterales incertae sedis</taxon>
        <taxon>Candidatus Phycosocius</taxon>
    </lineage>
</organism>
<dbReference type="PANTHER" id="PTHR44051">
    <property type="entry name" value="GLUTATHIONE S-TRANSFERASE-RELATED"/>
    <property type="match status" value="1"/>
</dbReference>
<gene>
    <name evidence="3" type="primary">gstB_1</name>
    <name evidence="3" type="ORF">PbB2_01426</name>
</gene>
<dbReference type="CDD" id="cd03051">
    <property type="entry name" value="GST_N_GTT2_like"/>
    <property type="match status" value="1"/>
</dbReference>
<dbReference type="EMBL" id="BFBR01000003">
    <property type="protein sequence ID" value="GBF57757.1"/>
    <property type="molecule type" value="Genomic_DNA"/>
</dbReference>
<dbReference type="Gene3D" id="1.20.1050.10">
    <property type="match status" value="1"/>
</dbReference>